<dbReference type="Proteomes" id="UP001642483">
    <property type="component" value="Unassembled WGS sequence"/>
</dbReference>
<dbReference type="PROSITE" id="PS51912">
    <property type="entry name" value="DMAP1_BIND"/>
    <property type="match status" value="1"/>
</dbReference>
<evidence type="ECO:0000259" key="4">
    <source>
        <dbReference type="PROSITE" id="PS51914"/>
    </source>
</evidence>
<protein>
    <recommendedName>
        <fullName evidence="7">N-acetylglucosamine-1-phosphotransferase subunit gamma</fullName>
    </recommendedName>
</protein>
<dbReference type="Gene3D" id="2.70.130.10">
    <property type="entry name" value="Mannose-6-phosphate receptor binding domain"/>
    <property type="match status" value="1"/>
</dbReference>
<keyword evidence="6" id="KW-1185">Reference proteome</keyword>
<evidence type="ECO:0000259" key="3">
    <source>
        <dbReference type="PROSITE" id="PS51912"/>
    </source>
</evidence>
<dbReference type="InterPro" id="IPR044865">
    <property type="entry name" value="MRH_dom"/>
</dbReference>
<dbReference type="InterPro" id="IPR036607">
    <property type="entry name" value="PRKCSH"/>
</dbReference>
<keyword evidence="1" id="KW-0732">Signal</keyword>
<reference evidence="5 6" key="1">
    <citation type="submission" date="2024-02" db="EMBL/GenBank/DDBJ databases">
        <authorList>
            <person name="Daric V."/>
            <person name="Darras S."/>
        </authorList>
    </citation>
    <scope>NUCLEOTIDE SEQUENCE [LARGE SCALE GENOMIC DNA]</scope>
</reference>
<dbReference type="PROSITE" id="PS51914">
    <property type="entry name" value="MRH"/>
    <property type="match status" value="1"/>
</dbReference>
<evidence type="ECO:0000256" key="1">
    <source>
        <dbReference type="ARBA" id="ARBA00022729"/>
    </source>
</evidence>
<evidence type="ECO:0000313" key="6">
    <source>
        <dbReference type="Proteomes" id="UP001642483"/>
    </source>
</evidence>
<dbReference type="PANTHER" id="PTHR12630:SF6">
    <property type="entry name" value="N-ACETYLGLUCOSAMINE-1-PHOSPHOTRANSFERASE SUBUNIT GAMMA"/>
    <property type="match status" value="1"/>
</dbReference>
<keyword evidence="2" id="KW-1015">Disulfide bond</keyword>
<proteinExistence type="predicted"/>
<feature type="domain" description="MRH" evidence="4">
    <location>
        <begin position="86"/>
        <end position="188"/>
    </location>
</feature>
<evidence type="ECO:0000256" key="2">
    <source>
        <dbReference type="ARBA" id="ARBA00023157"/>
    </source>
</evidence>
<dbReference type="EMBL" id="CAWYQH010000100">
    <property type="protein sequence ID" value="CAK8685569.1"/>
    <property type="molecule type" value="Genomic_DNA"/>
</dbReference>
<feature type="domain" description="DMAP1-binding" evidence="3">
    <location>
        <begin position="193"/>
        <end position="281"/>
    </location>
</feature>
<comment type="caution">
    <text evidence="5">The sequence shown here is derived from an EMBL/GenBank/DDBJ whole genome shotgun (WGS) entry which is preliminary data.</text>
</comment>
<name>A0ABP0G157_CLALP</name>
<sequence length="281" mass="32522">MHRGQVRKLYIKTYVELSWSSILYDPRGLVGGQLICEAEITEMKIVNDISNYGWMANADSSNHVKLEYKVKPSEFSGPMHLKALYDKCFTFSGDDYKYELCPFHNLTQHERTMRWNPYSGLLGVWSEWDIKNNTFMHMIMKHGDECGKEHRQAKVSFSCGNNNSVVSVMEPKQCNYVINFTTPLVCHKDSMLVYPILNASLRHDWDKIEEDLANNILTQKGYEKYLSKLFFKAGFYVTVHDDNADMLPSAKFDTLEACNSHVDKLLREIESLKQELASKQC</sequence>
<dbReference type="InterPro" id="IPR039794">
    <property type="entry name" value="Gtb1-like"/>
</dbReference>
<dbReference type="InterPro" id="IPR009011">
    <property type="entry name" value="Man6P_isomerase_rcpt-bd_dom_sf"/>
</dbReference>
<accession>A0ABP0G157</accession>
<organism evidence="5 6">
    <name type="scientific">Clavelina lepadiformis</name>
    <name type="common">Light-bulb sea squirt</name>
    <name type="synonym">Ascidia lepadiformis</name>
    <dbReference type="NCBI Taxonomy" id="159417"/>
    <lineage>
        <taxon>Eukaryota</taxon>
        <taxon>Metazoa</taxon>
        <taxon>Chordata</taxon>
        <taxon>Tunicata</taxon>
        <taxon>Ascidiacea</taxon>
        <taxon>Aplousobranchia</taxon>
        <taxon>Clavelinidae</taxon>
        <taxon>Clavelina</taxon>
    </lineage>
</organism>
<evidence type="ECO:0000313" key="5">
    <source>
        <dbReference type="EMBL" id="CAK8685569.1"/>
    </source>
</evidence>
<dbReference type="Pfam" id="PF13015">
    <property type="entry name" value="PRKCSH_1"/>
    <property type="match status" value="1"/>
</dbReference>
<dbReference type="InterPro" id="IPR010506">
    <property type="entry name" value="DMAP1-bd"/>
</dbReference>
<dbReference type="SUPFAM" id="SSF50911">
    <property type="entry name" value="Mannose 6-phosphate receptor domain"/>
    <property type="match status" value="1"/>
</dbReference>
<gene>
    <name evidence="5" type="ORF">CVLEPA_LOCUS16685</name>
</gene>
<evidence type="ECO:0008006" key="7">
    <source>
        <dbReference type="Google" id="ProtNLM"/>
    </source>
</evidence>
<dbReference type="PANTHER" id="PTHR12630">
    <property type="entry name" value="N-LINKED OLIGOSACCHARIDE PROCESSING"/>
    <property type="match status" value="1"/>
</dbReference>